<feature type="active site" evidence="5">
    <location>
        <position position="354"/>
    </location>
</feature>
<dbReference type="GO" id="GO:0016020">
    <property type="term" value="C:membrane"/>
    <property type="evidence" value="ECO:0007669"/>
    <property type="project" value="InterPro"/>
</dbReference>
<dbReference type="Gene3D" id="1.50.10.10">
    <property type="match status" value="1"/>
</dbReference>
<evidence type="ECO:0000256" key="7">
    <source>
        <dbReference type="RuleBase" id="RU361193"/>
    </source>
</evidence>
<dbReference type="OrthoDB" id="8118055at2759"/>
<accession>A0A1E3PNG0</accession>
<dbReference type="AlphaFoldDB" id="A0A1E3PNG0"/>
<dbReference type="InterPro" id="IPR044674">
    <property type="entry name" value="EDEM1/2/3"/>
</dbReference>
<evidence type="ECO:0000313" key="9">
    <source>
        <dbReference type="Proteomes" id="UP000095009"/>
    </source>
</evidence>
<dbReference type="InterPro" id="IPR012341">
    <property type="entry name" value="6hp_glycosidase-like_sf"/>
</dbReference>
<dbReference type="PRINTS" id="PR00747">
    <property type="entry name" value="GLYHDRLASE47"/>
</dbReference>
<dbReference type="PANTHER" id="PTHR45679:SF5">
    <property type="entry name" value="ER DEGRADATION-ENHANCING ALPHA-MANNOSIDASE-LIKE PROTEIN 1"/>
    <property type="match status" value="1"/>
</dbReference>
<evidence type="ECO:0000256" key="2">
    <source>
        <dbReference type="ARBA" id="ARBA00007658"/>
    </source>
</evidence>
<feature type="binding site" evidence="6">
    <location>
        <position position="451"/>
    </location>
    <ligand>
        <name>Ca(2+)</name>
        <dbReference type="ChEBI" id="CHEBI:29108"/>
    </ligand>
</feature>
<keyword evidence="9" id="KW-1185">Reference proteome</keyword>
<sequence>FNKAHLRQLRQQAEDLFDHGWDNYFKHAFPLDELKPLSCIGLGPDPDPSNIGINDVLGGYALTLIDSLDMLPLMNRQDEFAYYIQLIEDTVSFNVSSTIQVFEVTIRVIGGLLSGHIYASSPRHGHAIEGYNGHLLKLAYDLAKRLLPAFDTPSGIPHPRVNLMHGVIPIDGHYITETCSSGAGSLLLEFGLLSKLTGDLIFEKVAKRAFMALWQRRSPLGLIGMSIDSQSGEWQSSMTGVGASIDSYYEYAIKAYAVSGDRDYFSIFNTMDTALSKYSYDGWLYKSIDFYRGTVVTGWIDSLAAFYPIVNVLSGDISRAVSTHLVYWKLWNTYAGIPERWNFVDLEWYPLRPEFIESNYYLYTVTRDPFFLQVGVQVMNDLVSRNKVKCGFAGVQDVRTGKLSNRMESFYLSETVKYLYLLFDFALGEDGVNFGIKNKGIWSSDNFVFSTEGHPLWYDNSTIKSCH</sequence>
<keyword evidence="6" id="KW-0479">Metal-binding</keyword>
<name>A0A1E3PNG0_9ASCO</name>
<dbReference type="Proteomes" id="UP000095009">
    <property type="component" value="Unassembled WGS sequence"/>
</dbReference>
<feature type="active site" description="Proton donor" evidence="5">
    <location>
        <position position="103"/>
    </location>
</feature>
<proteinExistence type="inferred from homology"/>
<dbReference type="GO" id="GO:0036503">
    <property type="term" value="P:ERAD pathway"/>
    <property type="evidence" value="ECO:0007669"/>
    <property type="project" value="UniProtKB-ARBA"/>
</dbReference>
<protein>
    <recommendedName>
        <fullName evidence="7">alpha-1,2-Mannosidase</fullName>
        <ecNumber evidence="7">3.2.1.-</ecNumber>
    </recommendedName>
</protein>
<feature type="active site" evidence="5">
    <location>
        <position position="246"/>
    </location>
</feature>
<dbReference type="InterPro" id="IPR001382">
    <property type="entry name" value="Glyco_hydro_47"/>
</dbReference>
<dbReference type="EC" id="3.2.1.-" evidence="7"/>
<dbReference type="GO" id="GO:0004571">
    <property type="term" value="F:mannosyl-oligosaccharide 1,2-alpha-mannosidase activity"/>
    <property type="evidence" value="ECO:0007669"/>
    <property type="project" value="InterPro"/>
</dbReference>
<comment type="cofactor">
    <cofactor evidence="6">
        <name>Ca(2+)</name>
        <dbReference type="ChEBI" id="CHEBI:29108"/>
    </cofactor>
</comment>
<evidence type="ECO:0000256" key="5">
    <source>
        <dbReference type="PIRSR" id="PIRSR601382-1"/>
    </source>
</evidence>
<comment type="subcellular location">
    <subcellularLocation>
        <location evidence="1">Endoplasmic reticulum</location>
    </subcellularLocation>
</comment>
<evidence type="ECO:0000256" key="1">
    <source>
        <dbReference type="ARBA" id="ARBA00004240"/>
    </source>
</evidence>
<dbReference type="GO" id="GO:0044322">
    <property type="term" value="C:endoplasmic reticulum quality control compartment"/>
    <property type="evidence" value="ECO:0007669"/>
    <property type="project" value="GOC"/>
</dbReference>
<evidence type="ECO:0000313" key="8">
    <source>
        <dbReference type="EMBL" id="ODQ66482.1"/>
    </source>
</evidence>
<dbReference type="Pfam" id="PF01532">
    <property type="entry name" value="Glyco_hydro_47"/>
    <property type="match status" value="1"/>
</dbReference>
<feature type="non-terminal residue" evidence="8">
    <location>
        <position position="467"/>
    </location>
</feature>
<evidence type="ECO:0000256" key="6">
    <source>
        <dbReference type="PIRSR" id="PIRSR601382-2"/>
    </source>
</evidence>
<dbReference type="InterPro" id="IPR036026">
    <property type="entry name" value="Seven-hairpin_glycosidases"/>
</dbReference>
<evidence type="ECO:0000256" key="3">
    <source>
        <dbReference type="ARBA" id="ARBA00022824"/>
    </source>
</evidence>
<keyword evidence="3" id="KW-0256">Endoplasmic reticulum</keyword>
<comment type="similarity">
    <text evidence="2 7">Belongs to the glycosyl hydrolase 47 family.</text>
</comment>
<keyword evidence="7 8" id="KW-0378">Hydrolase</keyword>
<feature type="active site" description="Proton donor" evidence="5">
    <location>
        <position position="339"/>
    </location>
</feature>
<keyword evidence="6" id="KW-0106">Calcium</keyword>
<dbReference type="GO" id="GO:0005509">
    <property type="term" value="F:calcium ion binding"/>
    <property type="evidence" value="ECO:0007669"/>
    <property type="project" value="InterPro"/>
</dbReference>
<feature type="non-terminal residue" evidence="8">
    <location>
        <position position="1"/>
    </location>
</feature>
<keyword evidence="7" id="KW-0326">Glycosidase</keyword>
<dbReference type="PANTHER" id="PTHR45679">
    <property type="entry name" value="ER DEGRADATION-ENHANCING ALPHA-MANNOSIDASE-LIKE PROTEIN 2"/>
    <property type="match status" value="1"/>
</dbReference>
<dbReference type="STRING" id="857566.A0A1E3PNG0"/>
<organism evidence="8 9">
    <name type="scientific">Nadsonia fulvescens var. elongata DSM 6958</name>
    <dbReference type="NCBI Taxonomy" id="857566"/>
    <lineage>
        <taxon>Eukaryota</taxon>
        <taxon>Fungi</taxon>
        <taxon>Dikarya</taxon>
        <taxon>Ascomycota</taxon>
        <taxon>Saccharomycotina</taxon>
        <taxon>Dipodascomycetes</taxon>
        <taxon>Dipodascales</taxon>
        <taxon>Dipodascales incertae sedis</taxon>
        <taxon>Nadsonia</taxon>
    </lineage>
</organism>
<dbReference type="GO" id="GO:1904380">
    <property type="term" value="P:endoplasmic reticulum mannose trimming"/>
    <property type="evidence" value="ECO:0007669"/>
    <property type="project" value="InterPro"/>
</dbReference>
<gene>
    <name evidence="8" type="ORF">NADFUDRAFT_8473</name>
</gene>
<reference evidence="8 9" key="1">
    <citation type="journal article" date="2016" name="Proc. Natl. Acad. Sci. U.S.A.">
        <title>Comparative genomics of biotechnologically important yeasts.</title>
        <authorList>
            <person name="Riley R."/>
            <person name="Haridas S."/>
            <person name="Wolfe K.H."/>
            <person name="Lopes M.R."/>
            <person name="Hittinger C.T."/>
            <person name="Goeker M."/>
            <person name="Salamov A.A."/>
            <person name="Wisecaver J.H."/>
            <person name="Long T.M."/>
            <person name="Calvey C.H."/>
            <person name="Aerts A.L."/>
            <person name="Barry K.W."/>
            <person name="Choi C."/>
            <person name="Clum A."/>
            <person name="Coughlan A.Y."/>
            <person name="Deshpande S."/>
            <person name="Douglass A.P."/>
            <person name="Hanson S.J."/>
            <person name="Klenk H.-P."/>
            <person name="LaButti K.M."/>
            <person name="Lapidus A."/>
            <person name="Lindquist E.A."/>
            <person name="Lipzen A.M."/>
            <person name="Meier-Kolthoff J.P."/>
            <person name="Ohm R.A."/>
            <person name="Otillar R.P."/>
            <person name="Pangilinan J.L."/>
            <person name="Peng Y."/>
            <person name="Rokas A."/>
            <person name="Rosa C.A."/>
            <person name="Scheuner C."/>
            <person name="Sibirny A.A."/>
            <person name="Slot J.C."/>
            <person name="Stielow J.B."/>
            <person name="Sun H."/>
            <person name="Kurtzman C.P."/>
            <person name="Blackwell M."/>
            <person name="Grigoriev I.V."/>
            <person name="Jeffries T.W."/>
        </authorList>
    </citation>
    <scope>NUCLEOTIDE SEQUENCE [LARGE SCALE GENOMIC DNA]</scope>
    <source>
        <strain evidence="8 9">DSM 6958</strain>
    </source>
</reference>
<dbReference type="EMBL" id="KV454408">
    <property type="protein sequence ID" value="ODQ66482.1"/>
    <property type="molecule type" value="Genomic_DNA"/>
</dbReference>
<evidence type="ECO:0000256" key="4">
    <source>
        <dbReference type="ARBA" id="ARBA00023180"/>
    </source>
</evidence>
<dbReference type="SUPFAM" id="SSF48225">
    <property type="entry name" value="Seven-hairpin glycosidases"/>
    <property type="match status" value="1"/>
</dbReference>
<keyword evidence="4" id="KW-0325">Glycoprotein</keyword>
<dbReference type="GO" id="GO:0005975">
    <property type="term" value="P:carbohydrate metabolic process"/>
    <property type="evidence" value="ECO:0007669"/>
    <property type="project" value="InterPro"/>
</dbReference>